<dbReference type="Pfam" id="PF08213">
    <property type="entry name" value="COX24_C"/>
    <property type="match status" value="1"/>
</dbReference>
<feature type="compositionally biased region" description="Basic residues" evidence="5">
    <location>
        <begin position="107"/>
        <end position="130"/>
    </location>
</feature>
<dbReference type="PANTHER" id="PTHR32035:SF3">
    <property type="entry name" value="SMALL RIBOSOMAL SUBUNIT PROTEIN MS38"/>
    <property type="match status" value="1"/>
</dbReference>
<dbReference type="AlphaFoldDB" id="A0A5K1A3G9"/>
<dbReference type="SMART" id="SM01155">
    <property type="entry name" value="DUF1713"/>
    <property type="match status" value="1"/>
</dbReference>
<evidence type="ECO:0000256" key="4">
    <source>
        <dbReference type="ARBA" id="ARBA00035682"/>
    </source>
</evidence>
<evidence type="ECO:0000259" key="6">
    <source>
        <dbReference type="SMART" id="SM01155"/>
    </source>
</evidence>
<sequence length="130" mass="14588">MANAFHRFLKKPHAFGLINATKLTSPLLSHTSLSGNPVSAASILGNRTTQVVNPNQDAVDLFRSHILPVFPLGVQLNPVPSSSSEELLEDGESVDVEEHVIRADSVKKKRKKKMNKHKYKKLRKRLRRKT</sequence>
<gene>
    <name evidence="7" type="ORF">NYM_LOCUS11587</name>
</gene>
<evidence type="ECO:0000313" key="7">
    <source>
        <dbReference type="EMBL" id="VVV95928.1"/>
    </source>
</evidence>
<dbReference type="PANTHER" id="PTHR32035">
    <property type="entry name" value="AURORA KINASE A-INTERACTING PROTEIN"/>
    <property type="match status" value="1"/>
</dbReference>
<proteinExistence type="inferred from homology"/>
<dbReference type="GO" id="GO:0005739">
    <property type="term" value="C:mitochondrion"/>
    <property type="evidence" value="ECO:0007669"/>
    <property type="project" value="UniProtKB-SubCell"/>
</dbReference>
<evidence type="ECO:0000256" key="1">
    <source>
        <dbReference type="ARBA" id="ARBA00004173"/>
    </source>
</evidence>
<evidence type="ECO:0000256" key="5">
    <source>
        <dbReference type="SAM" id="MobiDB-lite"/>
    </source>
</evidence>
<dbReference type="InterPro" id="IPR013177">
    <property type="entry name" value="Ribosomal_mS38_C"/>
</dbReference>
<dbReference type="Gramene" id="NC2G0003240.1">
    <property type="protein sequence ID" value="NC2G0003240.1:cds"/>
    <property type="gene ID" value="NC2G0003240"/>
</dbReference>
<name>A0A5K1A3G9_9MAGN</name>
<keyword evidence="2" id="KW-0496">Mitochondrion</keyword>
<organism evidence="7">
    <name type="scientific">Nymphaea colorata</name>
    <name type="common">pocket water lily</name>
    <dbReference type="NCBI Taxonomy" id="210225"/>
    <lineage>
        <taxon>Eukaryota</taxon>
        <taxon>Viridiplantae</taxon>
        <taxon>Streptophyta</taxon>
        <taxon>Embryophyta</taxon>
        <taxon>Tracheophyta</taxon>
        <taxon>Spermatophyta</taxon>
        <taxon>Magnoliopsida</taxon>
        <taxon>Nymphaeales</taxon>
        <taxon>Nymphaeaceae</taxon>
        <taxon>Nymphaea</taxon>
    </lineage>
</organism>
<reference evidence="7" key="1">
    <citation type="submission" date="2019-09" db="EMBL/GenBank/DDBJ databases">
        <authorList>
            <person name="Zhang L."/>
        </authorList>
    </citation>
    <scope>NUCLEOTIDE SEQUENCE</scope>
</reference>
<dbReference type="EMBL" id="LR721780">
    <property type="protein sequence ID" value="VVV95928.1"/>
    <property type="molecule type" value="Genomic_DNA"/>
</dbReference>
<comment type="similarity">
    <text evidence="3">Belongs to the mitochondrion-specific ribosomal protein mS38 family.</text>
</comment>
<feature type="region of interest" description="Disordered" evidence="5">
    <location>
        <begin position="103"/>
        <end position="130"/>
    </location>
</feature>
<evidence type="ECO:0000256" key="2">
    <source>
        <dbReference type="ARBA" id="ARBA00023128"/>
    </source>
</evidence>
<comment type="subcellular location">
    <subcellularLocation>
        <location evidence="1">Mitochondrion</location>
    </subcellularLocation>
</comment>
<evidence type="ECO:0000256" key="3">
    <source>
        <dbReference type="ARBA" id="ARBA00035647"/>
    </source>
</evidence>
<feature type="domain" description="Ribosomal protein mS38 C-terminal" evidence="6">
    <location>
        <begin position="102"/>
        <end position="129"/>
    </location>
</feature>
<protein>
    <recommendedName>
        <fullName evidence="4">Small ribosomal subunit protein mS38</fullName>
    </recommendedName>
</protein>
<accession>A0A5K1A3G9</accession>